<dbReference type="InterPro" id="IPR000305">
    <property type="entry name" value="GIY-YIG_endonuc"/>
</dbReference>
<evidence type="ECO:0000313" key="3">
    <source>
        <dbReference type="EMBL" id="MCH4821613.1"/>
    </source>
</evidence>
<dbReference type="InterPro" id="IPR035901">
    <property type="entry name" value="GIY-YIG_endonuc_sf"/>
</dbReference>
<dbReference type="Gene3D" id="3.40.1440.10">
    <property type="entry name" value="GIY-YIG endonuclease"/>
    <property type="match status" value="1"/>
</dbReference>
<organism evidence="3 4">
    <name type="scientific">Christiangramia lutea</name>
    <dbReference type="NCBI Taxonomy" id="1607951"/>
    <lineage>
        <taxon>Bacteria</taxon>
        <taxon>Pseudomonadati</taxon>
        <taxon>Bacteroidota</taxon>
        <taxon>Flavobacteriia</taxon>
        <taxon>Flavobacteriales</taxon>
        <taxon>Flavobacteriaceae</taxon>
        <taxon>Christiangramia</taxon>
    </lineage>
</organism>
<dbReference type="SUPFAM" id="SSF82771">
    <property type="entry name" value="GIY-YIG endonuclease"/>
    <property type="match status" value="1"/>
</dbReference>
<dbReference type="Pfam" id="PF01541">
    <property type="entry name" value="GIY-YIG"/>
    <property type="match status" value="1"/>
</dbReference>
<accession>A0A9X1UZZ9</accession>
<keyword evidence="4" id="KW-1185">Reference proteome</keyword>
<name>A0A9X1UZZ9_9FLAO</name>
<dbReference type="CDD" id="cd10448">
    <property type="entry name" value="GIY-YIG_unchar_3"/>
    <property type="match status" value="1"/>
</dbReference>
<dbReference type="SMART" id="SM00465">
    <property type="entry name" value="GIYc"/>
    <property type="match status" value="1"/>
</dbReference>
<evidence type="ECO:0000256" key="1">
    <source>
        <dbReference type="ARBA" id="ARBA00007435"/>
    </source>
</evidence>
<feature type="domain" description="GIY-YIG" evidence="2">
    <location>
        <begin position="2"/>
        <end position="81"/>
    </location>
</feature>
<protein>
    <submittedName>
        <fullName evidence="3">GIY-YIG nuclease family protein</fullName>
    </submittedName>
</protein>
<comment type="caution">
    <text evidence="3">The sequence shown here is derived from an EMBL/GenBank/DDBJ whole genome shotgun (WGS) entry which is preliminary data.</text>
</comment>
<dbReference type="AlphaFoldDB" id="A0A9X1UZZ9"/>
<dbReference type="InterPro" id="IPR050190">
    <property type="entry name" value="UPF0213_domain"/>
</dbReference>
<comment type="similarity">
    <text evidence="1">Belongs to the UPF0213 family.</text>
</comment>
<proteinExistence type="inferred from homology"/>
<dbReference type="PANTHER" id="PTHR34477">
    <property type="entry name" value="UPF0213 PROTEIN YHBQ"/>
    <property type="match status" value="1"/>
</dbReference>
<reference evidence="3" key="1">
    <citation type="submission" date="2022-03" db="EMBL/GenBank/DDBJ databases">
        <title>Gramella crocea sp. nov., isolated from activated sludge of a seafood processing plant.</title>
        <authorList>
            <person name="Zhang X."/>
        </authorList>
    </citation>
    <scope>NUCLEOTIDE SEQUENCE</scope>
    <source>
        <strain evidence="3">YJ019</strain>
    </source>
</reference>
<gene>
    <name evidence="3" type="ORF">ML462_00370</name>
</gene>
<dbReference type="PANTHER" id="PTHR34477:SF5">
    <property type="entry name" value="BSL5627 PROTEIN"/>
    <property type="match status" value="1"/>
</dbReference>
<dbReference type="RefSeq" id="WP_240711750.1">
    <property type="nucleotide sequence ID" value="NZ_JAKVTV010000001.1"/>
</dbReference>
<evidence type="ECO:0000259" key="2">
    <source>
        <dbReference type="PROSITE" id="PS50164"/>
    </source>
</evidence>
<dbReference type="Proteomes" id="UP001139226">
    <property type="component" value="Unassembled WGS sequence"/>
</dbReference>
<evidence type="ECO:0000313" key="4">
    <source>
        <dbReference type="Proteomes" id="UP001139226"/>
    </source>
</evidence>
<dbReference type="PROSITE" id="PS50164">
    <property type="entry name" value="GIY_YIG"/>
    <property type="match status" value="1"/>
</dbReference>
<dbReference type="EMBL" id="JAKVTV010000001">
    <property type="protein sequence ID" value="MCH4821613.1"/>
    <property type="molecule type" value="Genomic_DNA"/>
</dbReference>
<sequence length="98" mass="11929">MKDYYVYITTNQKKTVLYIGMTNNLTIRLDEHFQDSIRSKKSFAGKYNCFHLIYFEKLDNPKEAIRREKEIKKWSRKKKTALIESLNSEWNFLERDLL</sequence>